<dbReference type="Pfam" id="PF19447">
    <property type="entry name" value="DUF5985"/>
    <property type="match status" value="1"/>
</dbReference>
<protein>
    <submittedName>
        <fullName evidence="2">DUF5985 family protein</fullName>
    </submittedName>
</protein>
<evidence type="ECO:0000313" key="2">
    <source>
        <dbReference type="EMBL" id="MFC5571173.1"/>
    </source>
</evidence>
<dbReference type="EMBL" id="JBHSNM010000006">
    <property type="protein sequence ID" value="MFC5571173.1"/>
    <property type="molecule type" value="Genomic_DNA"/>
</dbReference>
<dbReference type="InterPro" id="IPR046027">
    <property type="entry name" value="DUF5985"/>
</dbReference>
<evidence type="ECO:0000313" key="3">
    <source>
        <dbReference type="Proteomes" id="UP001596036"/>
    </source>
</evidence>
<keyword evidence="1" id="KW-0472">Membrane</keyword>
<evidence type="ECO:0000256" key="1">
    <source>
        <dbReference type="SAM" id="Phobius"/>
    </source>
</evidence>
<keyword evidence="1" id="KW-1133">Transmembrane helix</keyword>
<organism evidence="2 3">
    <name type="scientific">Lysobacter yangpyeongensis</name>
    <dbReference type="NCBI Taxonomy" id="346182"/>
    <lineage>
        <taxon>Bacteria</taxon>
        <taxon>Pseudomonadati</taxon>
        <taxon>Pseudomonadota</taxon>
        <taxon>Gammaproteobacteria</taxon>
        <taxon>Lysobacterales</taxon>
        <taxon>Lysobacteraceae</taxon>
        <taxon>Lysobacter</taxon>
    </lineage>
</organism>
<proteinExistence type="predicted"/>
<dbReference type="RefSeq" id="WP_386755756.1">
    <property type="nucleotide sequence ID" value="NZ_JBHSNM010000006.1"/>
</dbReference>
<comment type="caution">
    <text evidence="2">The sequence shown here is derived from an EMBL/GenBank/DDBJ whole genome shotgun (WGS) entry which is preliminary data.</text>
</comment>
<dbReference type="Proteomes" id="UP001596036">
    <property type="component" value="Unassembled WGS sequence"/>
</dbReference>
<sequence length="86" mass="10051">MQSFLLGMIAMASAVAALLFLRFWRSAHDRLFLWFAGAFLLEALNRTFFVLRGARTEDEPIYFLFRLCFFVLIIIAIVEKNLSSRR</sequence>
<gene>
    <name evidence="2" type="ORF">ACFPN1_14000</name>
</gene>
<feature type="transmembrane region" description="Helical" evidence="1">
    <location>
        <begin position="61"/>
        <end position="78"/>
    </location>
</feature>
<name>A0ABW0SPX1_9GAMM</name>
<keyword evidence="1" id="KW-0812">Transmembrane</keyword>
<keyword evidence="3" id="KW-1185">Reference proteome</keyword>
<accession>A0ABW0SPX1</accession>
<feature type="transmembrane region" description="Helical" evidence="1">
    <location>
        <begin position="31"/>
        <end position="49"/>
    </location>
</feature>
<feature type="transmembrane region" description="Helical" evidence="1">
    <location>
        <begin position="6"/>
        <end position="24"/>
    </location>
</feature>
<reference evidence="3" key="1">
    <citation type="journal article" date="2019" name="Int. J. Syst. Evol. Microbiol.">
        <title>The Global Catalogue of Microorganisms (GCM) 10K type strain sequencing project: providing services to taxonomists for standard genome sequencing and annotation.</title>
        <authorList>
            <consortium name="The Broad Institute Genomics Platform"/>
            <consortium name="The Broad Institute Genome Sequencing Center for Infectious Disease"/>
            <person name="Wu L."/>
            <person name="Ma J."/>
        </authorList>
    </citation>
    <scope>NUCLEOTIDE SEQUENCE [LARGE SCALE GENOMIC DNA]</scope>
    <source>
        <strain evidence="3">KACC 11407</strain>
    </source>
</reference>